<proteinExistence type="predicted"/>
<dbReference type="Proteomes" id="UP000027138">
    <property type="component" value="Unassembled WGS sequence"/>
</dbReference>
<sequence>MTYEFCKGSGHNKRGYPQNRTSSTEVMSFITNIRNVAATTPLGGGGEEDIMEHHQQLKLVRDMLERQWLLLLRGKLLLGELVFT</sequence>
<keyword evidence="3" id="KW-1185">Reference proteome</keyword>
<organism evidence="2 3">
    <name type="scientific">Jatropha curcas</name>
    <name type="common">Barbados nut</name>
    <dbReference type="NCBI Taxonomy" id="180498"/>
    <lineage>
        <taxon>Eukaryota</taxon>
        <taxon>Viridiplantae</taxon>
        <taxon>Streptophyta</taxon>
        <taxon>Embryophyta</taxon>
        <taxon>Tracheophyta</taxon>
        <taxon>Spermatophyta</taxon>
        <taxon>Magnoliopsida</taxon>
        <taxon>eudicotyledons</taxon>
        <taxon>Gunneridae</taxon>
        <taxon>Pentapetalae</taxon>
        <taxon>rosids</taxon>
        <taxon>fabids</taxon>
        <taxon>Malpighiales</taxon>
        <taxon>Euphorbiaceae</taxon>
        <taxon>Crotonoideae</taxon>
        <taxon>Jatropheae</taxon>
        <taxon>Jatropha</taxon>
    </lineage>
</organism>
<gene>
    <name evidence="2" type="ORF">JCGZ_24207</name>
</gene>
<protein>
    <submittedName>
        <fullName evidence="2">Uncharacterized protein</fullName>
    </submittedName>
</protein>
<dbReference type="AlphaFoldDB" id="A0A067L4A4"/>
<reference evidence="2 3" key="1">
    <citation type="journal article" date="2014" name="PLoS ONE">
        <title>Global Analysis of Gene Expression Profiles in Physic Nut (Jatropha curcas L.) Seedlings Exposed to Salt Stress.</title>
        <authorList>
            <person name="Zhang L."/>
            <person name="Zhang C."/>
            <person name="Wu P."/>
            <person name="Chen Y."/>
            <person name="Li M."/>
            <person name="Jiang H."/>
            <person name="Wu G."/>
        </authorList>
    </citation>
    <scope>NUCLEOTIDE SEQUENCE [LARGE SCALE GENOMIC DNA]</scope>
    <source>
        <strain evidence="3">cv. GZQX0401</strain>
        <tissue evidence="2">Young leaves</tissue>
    </source>
</reference>
<name>A0A067L4A4_JATCU</name>
<feature type="region of interest" description="Disordered" evidence="1">
    <location>
        <begin position="1"/>
        <end position="21"/>
    </location>
</feature>
<evidence type="ECO:0000313" key="2">
    <source>
        <dbReference type="EMBL" id="KDP43286.1"/>
    </source>
</evidence>
<accession>A0A067L4A4</accession>
<dbReference type="EMBL" id="KK914276">
    <property type="protein sequence ID" value="KDP43286.1"/>
    <property type="molecule type" value="Genomic_DNA"/>
</dbReference>
<evidence type="ECO:0000313" key="3">
    <source>
        <dbReference type="Proteomes" id="UP000027138"/>
    </source>
</evidence>
<evidence type="ECO:0000256" key="1">
    <source>
        <dbReference type="SAM" id="MobiDB-lite"/>
    </source>
</evidence>